<evidence type="ECO:0000256" key="7">
    <source>
        <dbReference type="ARBA" id="ARBA00022723"/>
    </source>
</evidence>
<evidence type="ECO:0000256" key="10">
    <source>
        <dbReference type="ARBA" id="ARBA00023004"/>
    </source>
</evidence>
<dbReference type="GO" id="GO:0005506">
    <property type="term" value="F:iron ion binding"/>
    <property type="evidence" value="ECO:0007669"/>
    <property type="project" value="InterPro"/>
</dbReference>
<dbReference type="AlphaFoldDB" id="A0A409VMH1"/>
<evidence type="ECO:0000256" key="3">
    <source>
        <dbReference type="ARBA" id="ARBA00004721"/>
    </source>
</evidence>
<accession>A0A409VMH1</accession>
<dbReference type="InterPro" id="IPR050121">
    <property type="entry name" value="Cytochrome_P450_monoxygenase"/>
</dbReference>
<feature type="binding site" description="axial binding residue" evidence="13">
    <location>
        <position position="574"/>
    </location>
    <ligand>
        <name>heme</name>
        <dbReference type="ChEBI" id="CHEBI:30413"/>
    </ligand>
    <ligandPart>
        <name>Fe</name>
        <dbReference type="ChEBI" id="CHEBI:18248"/>
    </ligandPart>
</feature>
<keyword evidence="10 13" id="KW-0408">Iron</keyword>
<keyword evidence="6 14" id="KW-0812">Transmembrane</keyword>
<dbReference type="GO" id="GO:0004497">
    <property type="term" value="F:monooxygenase activity"/>
    <property type="evidence" value="ECO:0007669"/>
    <property type="project" value="UniProtKB-KW"/>
</dbReference>
<evidence type="ECO:0000256" key="1">
    <source>
        <dbReference type="ARBA" id="ARBA00001971"/>
    </source>
</evidence>
<dbReference type="Proteomes" id="UP000283269">
    <property type="component" value="Unassembled WGS sequence"/>
</dbReference>
<dbReference type="Gene3D" id="1.10.630.10">
    <property type="entry name" value="Cytochrome P450"/>
    <property type="match status" value="1"/>
</dbReference>
<evidence type="ECO:0000256" key="11">
    <source>
        <dbReference type="ARBA" id="ARBA00023033"/>
    </source>
</evidence>
<dbReference type="GO" id="GO:0020037">
    <property type="term" value="F:heme binding"/>
    <property type="evidence" value="ECO:0007669"/>
    <property type="project" value="InterPro"/>
</dbReference>
<dbReference type="InterPro" id="IPR002401">
    <property type="entry name" value="Cyt_P450_E_grp-I"/>
</dbReference>
<keyword evidence="16" id="KW-1185">Reference proteome</keyword>
<dbReference type="GO" id="GO:0016705">
    <property type="term" value="F:oxidoreductase activity, acting on paired donors, with incorporation or reduction of molecular oxygen"/>
    <property type="evidence" value="ECO:0007669"/>
    <property type="project" value="InterPro"/>
</dbReference>
<keyword evidence="5 13" id="KW-0349">Heme</keyword>
<keyword evidence="9" id="KW-0560">Oxidoreductase</keyword>
<evidence type="ECO:0000256" key="13">
    <source>
        <dbReference type="PIRSR" id="PIRSR602401-1"/>
    </source>
</evidence>
<sequence length="635" mass="72497">MFQSLLPFYSFPVFFAKICLVAVLLVCIRGALWFINMLLLQPFFDPLRHLPGPDGALLQSHLQQVMDPVLSTNTYVEWRKRFGRTFRFNGFGKLLMKDLQHDYRLMTFDPRAIQHVLSDTAFEKPWQTRSFMSRLIGRGVRSALWNISYSLNIYFLGIFSMEGKEHDMQRKIVHSAFTPRSVKNMTPLFFQKAEELQECWKNILDEHISPQTKTSPSASMLAGPVAETVIDVAHWISRASFDIIGLTGFNYDFHSIRDESEPVYTAYRRMFNIADKGLNLRQILDLYFPILRTIWPNDDIRETNESLRVIKKAGEQILAERKTAVQVAVANGDEGNESDLLFLLIKSNMSNDPSARLTDQELLDQCSTFFMAGSDSVAVALSWCFHLLSLNPDIQTRLRDEINGISHISDGDISDSSTDSGFHDCDICRPEPPFLAKPAYPRRCRHLPRWEAVENLQYLDAVVRETLRFCPPVHGTIRVATENAKIPLSRPVTLFDGSTIASGRINFARKDCHLTVRKGSYVHIPIEGWNLSEDVWGRDALVFNPGRWLKSYYEPSYKLGPSNLMTFGYGHQSCLGYKFTLAEIKIFIATLLPHFEFKPADGVPISKFNTILTRPFVSGKWSAGTQLPIMVREIK</sequence>
<dbReference type="PANTHER" id="PTHR24305:SF166">
    <property type="entry name" value="CYTOCHROME P450 12A4, MITOCHONDRIAL-RELATED"/>
    <property type="match status" value="1"/>
</dbReference>
<dbReference type="EMBL" id="NHYD01003974">
    <property type="protein sequence ID" value="PPQ67418.1"/>
    <property type="molecule type" value="Genomic_DNA"/>
</dbReference>
<evidence type="ECO:0000256" key="9">
    <source>
        <dbReference type="ARBA" id="ARBA00023002"/>
    </source>
</evidence>
<dbReference type="InterPro" id="IPR001128">
    <property type="entry name" value="Cyt_P450"/>
</dbReference>
<dbReference type="Pfam" id="PF00067">
    <property type="entry name" value="p450"/>
    <property type="match status" value="3"/>
</dbReference>
<name>A0A409VMH1_PSICY</name>
<keyword evidence="7 13" id="KW-0479">Metal-binding</keyword>
<evidence type="ECO:0000256" key="6">
    <source>
        <dbReference type="ARBA" id="ARBA00022692"/>
    </source>
</evidence>
<reference evidence="15 16" key="1">
    <citation type="journal article" date="2018" name="Evol. Lett.">
        <title>Horizontal gene cluster transfer increased hallucinogenic mushroom diversity.</title>
        <authorList>
            <person name="Reynolds H.T."/>
            <person name="Vijayakumar V."/>
            <person name="Gluck-Thaler E."/>
            <person name="Korotkin H.B."/>
            <person name="Matheny P.B."/>
            <person name="Slot J.C."/>
        </authorList>
    </citation>
    <scope>NUCLEOTIDE SEQUENCE [LARGE SCALE GENOMIC DNA]</scope>
    <source>
        <strain evidence="15 16">2631</strain>
    </source>
</reference>
<dbReference type="PANTHER" id="PTHR24305">
    <property type="entry name" value="CYTOCHROME P450"/>
    <property type="match status" value="1"/>
</dbReference>
<evidence type="ECO:0000256" key="5">
    <source>
        <dbReference type="ARBA" id="ARBA00022617"/>
    </source>
</evidence>
<proteinExistence type="inferred from homology"/>
<protein>
    <recommendedName>
        <fullName evidence="17">Cytochrome P450</fullName>
    </recommendedName>
</protein>
<organism evidence="15 16">
    <name type="scientific">Psilocybe cyanescens</name>
    <dbReference type="NCBI Taxonomy" id="93625"/>
    <lineage>
        <taxon>Eukaryota</taxon>
        <taxon>Fungi</taxon>
        <taxon>Dikarya</taxon>
        <taxon>Basidiomycota</taxon>
        <taxon>Agaricomycotina</taxon>
        <taxon>Agaricomycetes</taxon>
        <taxon>Agaricomycetidae</taxon>
        <taxon>Agaricales</taxon>
        <taxon>Agaricineae</taxon>
        <taxon>Strophariaceae</taxon>
        <taxon>Psilocybe</taxon>
    </lineage>
</organism>
<keyword evidence="8 14" id="KW-1133">Transmembrane helix</keyword>
<comment type="caution">
    <text evidence="15">The sequence shown here is derived from an EMBL/GenBank/DDBJ whole genome shotgun (WGS) entry which is preliminary data.</text>
</comment>
<gene>
    <name evidence="15" type="ORF">CVT25_005997</name>
</gene>
<dbReference type="GO" id="GO:0016020">
    <property type="term" value="C:membrane"/>
    <property type="evidence" value="ECO:0007669"/>
    <property type="project" value="UniProtKB-SubCell"/>
</dbReference>
<evidence type="ECO:0000256" key="8">
    <source>
        <dbReference type="ARBA" id="ARBA00022989"/>
    </source>
</evidence>
<evidence type="ECO:0000313" key="16">
    <source>
        <dbReference type="Proteomes" id="UP000283269"/>
    </source>
</evidence>
<dbReference type="PRINTS" id="PR00463">
    <property type="entry name" value="EP450I"/>
</dbReference>
<dbReference type="InterPro" id="IPR036396">
    <property type="entry name" value="Cyt_P450_sf"/>
</dbReference>
<dbReference type="PRINTS" id="PR00385">
    <property type="entry name" value="P450"/>
</dbReference>
<feature type="transmembrane region" description="Helical" evidence="14">
    <location>
        <begin position="14"/>
        <end position="40"/>
    </location>
</feature>
<comment type="cofactor">
    <cofactor evidence="1 13">
        <name>heme</name>
        <dbReference type="ChEBI" id="CHEBI:30413"/>
    </cofactor>
</comment>
<comment type="similarity">
    <text evidence="4">Belongs to the cytochrome P450 family.</text>
</comment>
<evidence type="ECO:0008006" key="17">
    <source>
        <dbReference type="Google" id="ProtNLM"/>
    </source>
</evidence>
<dbReference type="OrthoDB" id="1470350at2759"/>
<evidence type="ECO:0000256" key="12">
    <source>
        <dbReference type="ARBA" id="ARBA00023136"/>
    </source>
</evidence>
<evidence type="ECO:0000256" key="14">
    <source>
        <dbReference type="SAM" id="Phobius"/>
    </source>
</evidence>
<evidence type="ECO:0000256" key="2">
    <source>
        <dbReference type="ARBA" id="ARBA00004370"/>
    </source>
</evidence>
<comment type="subcellular location">
    <subcellularLocation>
        <location evidence="2">Membrane</location>
    </subcellularLocation>
</comment>
<evidence type="ECO:0000256" key="4">
    <source>
        <dbReference type="ARBA" id="ARBA00010617"/>
    </source>
</evidence>
<keyword evidence="12 14" id="KW-0472">Membrane</keyword>
<dbReference type="SUPFAM" id="SSF48264">
    <property type="entry name" value="Cytochrome P450"/>
    <property type="match status" value="1"/>
</dbReference>
<dbReference type="InParanoid" id="A0A409VMH1"/>
<evidence type="ECO:0000313" key="15">
    <source>
        <dbReference type="EMBL" id="PPQ67418.1"/>
    </source>
</evidence>
<keyword evidence="11" id="KW-0503">Monooxygenase</keyword>
<dbReference type="STRING" id="93625.A0A409VMH1"/>
<comment type="pathway">
    <text evidence="3">Secondary metabolite biosynthesis; terpenoid biosynthesis.</text>
</comment>